<feature type="region of interest" description="Disordered" evidence="1">
    <location>
        <begin position="80"/>
        <end position="99"/>
    </location>
</feature>
<accession>A0A8X6Y7T8</accession>
<protein>
    <submittedName>
        <fullName evidence="2">Uncharacterized protein</fullName>
    </submittedName>
</protein>
<proteinExistence type="predicted"/>
<reference evidence="2" key="1">
    <citation type="submission" date="2020-08" db="EMBL/GenBank/DDBJ databases">
        <title>Multicomponent nature underlies the extraordinary mechanical properties of spider dragline silk.</title>
        <authorList>
            <person name="Kono N."/>
            <person name="Nakamura H."/>
            <person name="Mori M."/>
            <person name="Yoshida Y."/>
            <person name="Ohtoshi R."/>
            <person name="Malay A.D."/>
            <person name="Moran D.A.P."/>
            <person name="Tomita M."/>
            <person name="Numata K."/>
            <person name="Arakawa K."/>
        </authorList>
    </citation>
    <scope>NUCLEOTIDE SEQUENCE</scope>
</reference>
<evidence type="ECO:0000313" key="3">
    <source>
        <dbReference type="Proteomes" id="UP000886998"/>
    </source>
</evidence>
<organism evidence="2 3">
    <name type="scientific">Trichonephila inaurata madagascariensis</name>
    <dbReference type="NCBI Taxonomy" id="2747483"/>
    <lineage>
        <taxon>Eukaryota</taxon>
        <taxon>Metazoa</taxon>
        <taxon>Ecdysozoa</taxon>
        <taxon>Arthropoda</taxon>
        <taxon>Chelicerata</taxon>
        <taxon>Arachnida</taxon>
        <taxon>Araneae</taxon>
        <taxon>Araneomorphae</taxon>
        <taxon>Entelegynae</taxon>
        <taxon>Araneoidea</taxon>
        <taxon>Nephilidae</taxon>
        <taxon>Trichonephila</taxon>
        <taxon>Trichonephila inaurata</taxon>
    </lineage>
</organism>
<name>A0A8X6Y7T8_9ARAC</name>
<evidence type="ECO:0000313" key="2">
    <source>
        <dbReference type="EMBL" id="GFY66196.1"/>
    </source>
</evidence>
<dbReference type="EMBL" id="BMAV01015890">
    <property type="protein sequence ID" value="GFY66196.1"/>
    <property type="molecule type" value="Genomic_DNA"/>
</dbReference>
<evidence type="ECO:0000256" key="1">
    <source>
        <dbReference type="SAM" id="MobiDB-lite"/>
    </source>
</evidence>
<comment type="caution">
    <text evidence="2">The sequence shown here is derived from an EMBL/GenBank/DDBJ whole genome shotgun (WGS) entry which is preliminary data.</text>
</comment>
<gene>
    <name evidence="2" type="ORF">TNIN_372581</name>
</gene>
<keyword evidence="3" id="KW-1185">Reference proteome</keyword>
<dbReference type="Proteomes" id="UP000886998">
    <property type="component" value="Unassembled WGS sequence"/>
</dbReference>
<sequence length="111" mass="12337">MEAHVFLRSQRTTKEQSAKSVLGNFCPFQMVNQREDNPEDRTLLAALEKGKSLTRMLAKDFPNFNPSTVFVAPKKLQKSGKTLDGFPPSTDNNRPIGSNVRGIAANELTPF</sequence>
<dbReference type="AlphaFoldDB" id="A0A8X6Y7T8"/>